<organism evidence="1 2">
    <name type="scientific">Fischerella muscicola CCMEE 5323</name>
    <dbReference type="NCBI Taxonomy" id="2019572"/>
    <lineage>
        <taxon>Bacteria</taxon>
        <taxon>Bacillati</taxon>
        <taxon>Cyanobacteriota</taxon>
        <taxon>Cyanophyceae</taxon>
        <taxon>Nostocales</taxon>
        <taxon>Hapalosiphonaceae</taxon>
        <taxon>Fischerella</taxon>
    </lineage>
</organism>
<name>A0A2N6K6J9_FISMU</name>
<protein>
    <recommendedName>
        <fullName evidence="3">PIN domain-containing protein</fullName>
    </recommendedName>
</protein>
<comment type="caution">
    <text evidence="1">The sequence shown here is derived from an EMBL/GenBank/DDBJ whole genome shotgun (WGS) entry which is preliminary data.</text>
</comment>
<dbReference type="Gene3D" id="3.40.50.1010">
    <property type="entry name" value="5'-nuclease"/>
    <property type="match status" value="1"/>
</dbReference>
<gene>
    <name evidence="1" type="ORF">CEN44_05730</name>
</gene>
<proteinExistence type="predicted"/>
<reference evidence="1 2" key="1">
    <citation type="submission" date="2017-08" db="EMBL/GenBank/DDBJ databases">
        <title>Genomes of Fischerella (Mastigocladus) sp. strains.</title>
        <authorList>
            <person name="Miller S.R."/>
        </authorList>
    </citation>
    <scope>NUCLEOTIDE SEQUENCE [LARGE SCALE GENOMIC DNA]</scope>
    <source>
        <strain evidence="1 2">CCMEE 5323</strain>
    </source>
</reference>
<evidence type="ECO:0000313" key="1">
    <source>
        <dbReference type="EMBL" id="PLZ92521.1"/>
    </source>
</evidence>
<sequence>MTILSSHLKHSRLLVDTNSLMHQSAEKVLLGEVKQALIDSGSKIILLQVVVDELKRLRSNQDLERRRLAERGYEVLLKLNNH</sequence>
<accession>A0A2N6K6J9</accession>
<dbReference type="AlphaFoldDB" id="A0A2N6K6J9"/>
<evidence type="ECO:0000313" key="2">
    <source>
        <dbReference type="Proteomes" id="UP000235036"/>
    </source>
</evidence>
<evidence type="ECO:0008006" key="3">
    <source>
        <dbReference type="Google" id="ProtNLM"/>
    </source>
</evidence>
<dbReference type="EMBL" id="NRQW01000114">
    <property type="protein sequence ID" value="PLZ92521.1"/>
    <property type="molecule type" value="Genomic_DNA"/>
</dbReference>
<dbReference type="Proteomes" id="UP000235036">
    <property type="component" value="Unassembled WGS sequence"/>
</dbReference>
<dbReference type="RefSeq" id="WP_102204957.1">
    <property type="nucleotide sequence ID" value="NZ_CAWNVR010000164.1"/>
</dbReference>
<keyword evidence="2" id="KW-1185">Reference proteome</keyword>